<dbReference type="Pfam" id="PF04828">
    <property type="entry name" value="GFA"/>
    <property type="match status" value="1"/>
</dbReference>
<evidence type="ECO:0000256" key="1">
    <source>
        <dbReference type="ARBA" id="ARBA00005495"/>
    </source>
</evidence>
<dbReference type="GO" id="GO:0016846">
    <property type="term" value="F:carbon-sulfur lyase activity"/>
    <property type="evidence" value="ECO:0007669"/>
    <property type="project" value="InterPro"/>
</dbReference>
<sequence>MSASDRATKVRTGSCLCKTVKYTVVGDPLTFRVCHCYNCKKASGSAFMTNVFFTEDKLHIVEGEEKLNVYHDKETSSGNILSRYFCSQCGSNVFLQSSDKLAVARKIRIIAAGTLDEDFDWVPKTQLWPELKSHFVHGIETTKKDKPKL</sequence>
<comment type="caution">
    <text evidence="6">The sequence shown here is derived from an EMBL/GenBank/DDBJ whole genome shotgun (WGS) entry which is preliminary data.</text>
</comment>
<keyword evidence="4" id="KW-0456">Lyase</keyword>
<dbReference type="EMBL" id="NHYD01003938">
    <property type="protein sequence ID" value="PPQ69274.1"/>
    <property type="molecule type" value="Genomic_DNA"/>
</dbReference>
<dbReference type="PANTHER" id="PTHR33337">
    <property type="entry name" value="GFA DOMAIN-CONTAINING PROTEIN"/>
    <property type="match status" value="1"/>
</dbReference>
<keyword evidence="3" id="KW-0862">Zinc</keyword>
<name>A0A409VSN3_PSICY</name>
<evidence type="ECO:0000256" key="3">
    <source>
        <dbReference type="ARBA" id="ARBA00022833"/>
    </source>
</evidence>
<dbReference type="InParanoid" id="A0A409VSN3"/>
<comment type="similarity">
    <text evidence="1">Belongs to the Gfa family.</text>
</comment>
<evidence type="ECO:0000259" key="5">
    <source>
        <dbReference type="PROSITE" id="PS51891"/>
    </source>
</evidence>
<gene>
    <name evidence="6" type="ORF">CVT25_005931</name>
</gene>
<organism evidence="6 7">
    <name type="scientific">Psilocybe cyanescens</name>
    <dbReference type="NCBI Taxonomy" id="93625"/>
    <lineage>
        <taxon>Eukaryota</taxon>
        <taxon>Fungi</taxon>
        <taxon>Dikarya</taxon>
        <taxon>Basidiomycota</taxon>
        <taxon>Agaricomycotina</taxon>
        <taxon>Agaricomycetes</taxon>
        <taxon>Agaricomycetidae</taxon>
        <taxon>Agaricales</taxon>
        <taxon>Agaricineae</taxon>
        <taxon>Strophariaceae</taxon>
        <taxon>Psilocybe</taxon>
    </lineage>
</organism>
<dbReference type="AlphaFoldDB" id="A0A409VSN3"/>
<protein>
    <recommendedName>
        <fullName evidence="5">CENP-V/GFA domain-containing protein</fullName>
    </recommendedName>
</protein>
<evidence type="ECO:0000313" key="7">
    <source>
        <dbReference type="Proteomes" id="UP000283269"/>
    </source>
</evidence>
<dbReference type="OrthoDB" id="9985472at2759"/>
<feature type="domain" description="CENP-V/GFA" evidence="5">
    <location>
        <begin position="11"/>
        <end position="120"/>
    </location>
</feature>
<accession>A0A409VSN3</accession>
<evidence type="ECO:0000256" key="2">
    <source>
        <dbReference type="ARBA" id="ARBA00022723"/>
    </source>
</evidence>
<keyword evidence="2" id="KW-0479">Metal-binding</keyword>
<dbReference type="SUPFAM" id="SSF51316">
    <property type="entry name" value="Mss4-like"/>
    <property type="match status" value="1"/>
</dbReference>
<dbReference type="Gene3D" id="3.90.1590.10">
    <property type="entry name" value="glutathione-dependent formaldehyde- activating enzyme (gfa)"/>
    <property type="match status" value="1"/>
</dbReference>
<dbReference type="PANTHER" id="PTHR33337:SF39">
    <property type="entry name" value="DUF636 DOMAIN PROTEIN (AFU_ORTHOLOGUE AFUA_6G11530)"/>
    <property type="match status" value="1"/>
</dbReference>
<dbReference type="GO" id="GO:0046872">
    <property type="term" value="F:metal ion binding"/>
    <property type="evidence" value="ECO:0007669"/>
    <property type="project" value="UniProtKB-KW"/>
</dbReference>
<dbReference type="STRING" id="93625.A0A409VSN3"/>
<dbReference type="Proteomes" id="UP000283269">
    <property type="component" value="Unassembled WGS sequence"/>
</dbReference>
<evidence type="ECO:0000256" key="4">
    <source>
        <dbReference type="ARBA" id="ARBA00023239"/>
    </source>
</evidence>
<evidence type="ECO:0000313" key="6">
    <source>
        <dbReference type="EMBL" id="PPQ69274.1"/>
    </source>
</evidence>
<dbReference type="InterPro" id="IPR011057">
    <property type="entry name" value="Mss4-like_sf"/>
</dbReference>
<dbReference type="InterPro" id="IPR006913">
    <property type="entry name" value="CENP-V/GFA"/>
</dbReference>
<keyword evidence="7" id="KW-1185">Reference proteome</keyword>
<proteinExistence type="inferred from homology"/>
<dbReference type="PROSITE" id="PS51891">
    <property type="entry name" value="CENP_V_GFA"/>
    <property type="match status" value="1"/>
</dbReference>
<reference evidence="6 7" key="1">
    <citation type="journal article" date="2018" name="Evol. Lett.">
        <title>Horizontal gene cluster transfer increased hallucinogenic mushroom diversity.</title>
        <authorList>
            <person name="Reynolds H.T."/>
            <person name="Vijayakumar V."/>
            <person name="Gluck-Thaler E."/>
            <person name="Korotkin H.B."/>
            <person name="Matheny P.B."/>
            <person name="Slot J.C."/>
        </authorList>
    </citation>
    <scope>NUCLEOTIDE SEQUENCE [LARGE SCALE GENOMIC DNA]</scope>
    <source>
        <strain evidence="6 7">2631</strain>
    </source>
</reference>